<evidence type="ECO:0000256" key="3">
    <source>
        <dbReference type="ARBA" id="ARBA00022475"/>
    </source>
</evidence>
<evidence type="ECO:0000256" key="1">
    <source>
        <dbReference type="ARBA" id="ARBA00004162"/>
    </source>
</evidence>
<dbReference type="AlphaFoldDB" id="A0A5P2BIJ1"/>
<feature type="transmembrane region" description="Helical" evidence="12">
    <location>
        <begin position="387"/>
        <end position="409"/>
    </location>
</feature>
<name>A0A5P2BIJ1_STRVZ</name>
<dbReference type="Pfam" id="PF00082">
    <property type="entry name" value="Peptidase_S8"/>
    <property type="match status" value="1"/>
</dbReference>
<dbReference type="NCBIfam" id="TIGR03921">
    <property type="entry name" value="T7SS_mycosin"/>
    <property type="match status" value="1"/>
</dbReference>
<keyword evidence="6 10" id="KW-0378">Hydrolase</keyword>
<dbReference type="PROSITE" id="PS51892">
    <property type="entry name" value="SUBTILASE"/>
    <property type="match status" value="1"/>
</dbReference>
<evidence type="ECO:0000256" key="7">
    <source>
        <dbReference type="ARBA" id="ARBA00022825"/>
    </source>
</evidence>
<keyword evidence="7 10" id="KW-0720">Serine protease</keyword>
<feature type="region of interest" description="Disordered" evidence="11">
    <location>
        <begin position="410"/>
        <end position="453"/>
    </location>
</feature>
<evidence type="ECO:0000256" key="11">
    <source>
        <dbReference type="SAM" id="MobiDB-lite"/>
    </source>
</evidence>
<organism evidence="15 16">
    <name type="scientific">Streptomyces venezuelae</name>
    <dbReference type="NCBI Taxonomy" id="54571"/>
    <lineage>
        <taxon>Bacteria</taxon>
        <taxon>Bacillati</taxon>
        <taxon>Actinomycetota</taxon>
        <taxon>Actinomycetes</taxon>
        <taxon>Kitasatosporales</taxon>
        <taxon>Streptomycetaceae</taxon>
        <taxon>Streptomyces</taxon>
    </lineage>
</organism>
<dbReference type="PANTHER" id="PTHR43806">
    <property type="entry name" value="PEPTIDASE S8"/>
    <property type="match status" value="1"/>
</dbReference>
<reference evidence="15 16" key="1">
    <citation type="submission" date="2018-05" db="EMBL/GenBank/DDBJ databases">
        <title>Streptomyces venezuelae.</title>
        <authorList>
            <person name="Kim W."/>
            <person name="Lee N."/>
            <person name="Cho B.-K."/>
        </authorList>
    </citation>
    <scope>NUCLEOTIDE SEQUENCE [LARGE SCALE GENOMIC DNA]</scope>
    <source>
        <strain evidence="15 16">ATCC 14583</strain>
    </source>
</reference>
<keyword evidence="13" id="KW-0732">Signal</keyword>
<dbReference type="GO" id="GO:0004252">
    <property type="term" value="F:serine-type endopeptidase activity"/>
    <property type="evidence" value="ECO:0007669"/>
    <property type="project" value="UniProtKB-UniRule"/>
</dbReference>
<evidence type="ECO:0000256" key="4">
    <source>
        <dbReference type="ARBA" id="ARBA00022670"/>
    </source>
</evidence>
<protein>
    <submittedName>
        <fullName evidence="15">Type VII secretion-associated serine protease mycosin</fullName>
    </submittedName>
</protein>
<dbReference type="SUPFAM" id="SSF52743">
    <property type="entry name" value="Subtilisin-like"/>
    <property type="match status" value="1"/>
</dbReference>
<dbReference type="InterPro" id="IPR000209">
    <property type="entry name" value="Peptidase_S8/S53_dom"/>
</dbReference>
<dbReference type="GO" id="GO:0005886">
    <property type="term" value="C:plasma membrane"/>
    <property type="evidence" value="ECO:0007669"/>
    <property type="project" value="UniProtKB-SubCell"/>
</dbReference>
<dbReference type="PRINTS" id="PR00723">
    <property type="entry name" value="SUBTILISIN"/>
</dbReference>
<keyword evidence="5 12" id="KW-0812">Transmembrane</keyword>
<feature type="signal peptide" evidence="13">
    <location>
        <begin position="1"/>
        <end position="33"/>
    </location>
</feature>
<feature type="active site" description="Charge relay system" evidence="10">
    <location>
        <position position="100"/>
    </location>
</feature>
<dbReference type="Proteomes" id="UP000323046">
    <property type="component" value="Chromosome"/>
</dbReference>
<dbReference type="InterPro" id="IPR050131">
    <property type="entry name" value="Peptidase_S8_subtilisin-like"/>
</dbReference>
<dbReference type="EMBL" id="CP029193">
    <property type="protein sequence ID" value="QES29820.1"/>
    <property type="molecule type" value="Genomic_DNA"/>
</dbReference>
<keyword evidence="4 10" id="KW-0645">Protease</keyword>
<gene>
    <name evidence="15" type="primary">mycP</name>
    <name evidence="15" type="ORF">DEJ47_28255</name>
</gene>
<proteinExistence type="inferred from homology"/>
<dbReference type="InterPro" id="IPR036852">
    <property type="entry name" value="Peptidase_S8/S53_dom_sf"/>
</dbReference>
<feature type="chain" id="PRO_5025012087" evidence="13">
    <location>
        <begin position="34"/>
        <end position="453"/>
    </location>
</feature>
<keyword evidence="8 12" id="KW-1133">Transmembrane helix</keyword>
<evidence type="ECO:0000256" key="6">
    <source>
        <dbReference type="ARBA" id="ARBA00022801"/>
    </source>
</evidence>
<feature type="active site" description="Charge relay system" evidence="10">
    <location>
        <position position="274"/>
    </location>
</feature>
<evidence type="ECO:0000256" key="8">
    <source>
        <dbReference type="ARBA" id="ARBA00022989"/>
    </source>
</evidence>
<evidence type="ECO:0000259" key="14">
    <source>
        <dbReference type="Pfam" id="PF00082"/>
    </source>
</evidence>
<evidence type="ECO:0000313" key="15">
    <source>
        <dbReference type="EMBL" id="QES29820.1"/>
    </source>
</evidence>
<evidence type="ECO:0000256" key="12">
    <source>
        <dbReference type="SAM" id="Phobius"/>
    </source>
</evidence>
<keyword evidence="9 12" id="KW-0472">Membrane</keyword>
<evidence type="ECO:0000256" key="2">
    <source>
        <dbReference type="ARBA" id="ARBA00011073"/>
    </source>
</evidence>
<evidence type="ECO:0000256" key="13">
    <source>
        <dbReference type="SAM" id="SignalP"/>
    </source>
</evidence>
<evidence type="ECO:0000256" key="9">
    <source>
        <dbReference type="ARBA" id="ARBA00023136"/>
    </source>
</evidence>
<dbReference type="InterPro" id="IPR015500">
    <property type="entry name" value="Peptidase_S8_subtilisin-rel"/>
</dbReference>
<feature type="compositionally biased region" description="Polar residues" evidence="11">
    <location>
        <begin position="360"/>
        <end position="371"/>
    </location>
</feature>
<feature type="domain" description="Peptidase S8/S53" evidence="14">
    <location>
        <begin position="57"/>
        <end position="323"/>
    </location>
</feature>
<dbReference type="Gene3D" id="3.40.50.200">
    <property type="entry name" value="Peptidase S8/S53 domain"/>
    <property type="match status" value="1"/>
</dbReference>
<dbReference type="OrthoDB" id="9798386at2"/>
<dbReference type="PANTHER" id="PTHR43806:SF11">
    <property type="entry name" value="CEREVISIN-RELATED"/>
    <property type="match status" value="1"/>
</dbReference>
<dbReference type="GO" id="GO:0006508">
    <property type="term" value="P:proteolysis"/>
    <property type="evidence" value="ECO:0007669"/>
    <property type="project" value="UniProtKB-KW"/>
</dbReference>
<dbReference type="RefSeq" id="WP_150172881.1">
    <property type="nucleotide sequence ID" value="NZ_CP029193.1"/>
</dbReference>
<comment type="similarity">
    <text evidence="2 10">Belongs to the peptidase S8 family.</text>
</comment>
<comment type="subcellular location">
    <subcellularLocation>
        <location evidence="1">Cell membrane</location>
        <topology evidence="1">Single-pass membrane protein</topology>
    </subcellularLocation>
</comment>
<evidence type="ECO:0000313" key="16">
    <source>
        <dbReference type="Proteomes" id="UP000323046"/>
    </source>
</evidence>
<feature type="active site" description="Charge relay system" evidence="10">
    <location>
        <position position="66"/>
    </location>
</feature>
<keyword evidence="3" id="KW-1003">Cell membrane</keyword>
<evidence type="ECO:0000256" key="5">
    <source>
        <dbReference type="ARBA" id="ARBA00022692"/>
    </source>
</evidence>
<dbReference type="InterPro" id="IPR023834">
    <property type="entry name" value="T7SS_pept_S8A_mycosin"/>
</dbReference>
<feature type="region of interest" description="Disordered" evidence="11">
    <location>
        <begin position="353"/>
        <end position="381"/>
    </location>
</feature>
<keyword evidence="16" id="KW-1185">Reference proteome</keyword>
<accession>A0A5P2BIJ1</accession>
<evidence type="ECO:0000256" key="10">
    <source>
        <dbReference type="PROSITE-ProRule" id="PRU01240"/>
    </source>
</evidence>
<sequence length="453" mass="47185">MPISRKSIVLSKVALSAALGFLLTSVAATPAHADSVRSRQWHLDAMRADEMWETSTGRGITVAVIDSGVDGTIADLRGQVLDGRDFSSLAGDEHTDDANHGTGTAALIAGTGARGGRAGSFGLAPDSKILPIRMSYGSERSRQGAQLSGYSRDMAKAIRYAADSRAQILNISMAAANHRGFKNVDTPELTAAVKYALSKGKLIFAGVGNDAAKGNPLMYPAATPGVVGVGAIDRKIKRTKESQWGPQVDMVAPGDDIWNACTGGTKVCSGSGTSASTALASASAALIWSKHPDWTNNQVLRVMINTMQGNDEGWSRDDSVGYGAVRPRVALKNPGDPGPADKYPLPDLAAAVKSPAPKVSETSGAPESIQENELAAPAPAKDDDNSALWISMGLGAAMLAGTAVIVARVRSRQRDSTQRDSFTTAPSQPAGPDSHSSPPYGPPSGPDQMHRPH</sequence>